<keyword evidence="4" id="KW-0747">Spliceosome</keyword>
<evidence type="ECO:0000256" key="8">
    <source>
        <dbReference type="SAM" id="MobiDB-lite"/>
    </source>
</evidence>
<organism evidence="9 10">
    <name type="scientific">Diversispora eburnea</name>
    <dbReference type="NCBI Taxonomy" id="1213867"/>
    <lineage>
        <taxon>Eukaryota</taxon>
        <taxon>Fungi</taxon>
        <taxon>Fungi incertae sedis</taxon>
        <taxon>Mucoromycota</taxon>
        <taxon>Glomeromycotina</taxon>
        <taxon>Glomeromycetes</taxon>
        <taxon>Diversisporales</taxon>
        <taxon>Diversisporaceae</taxon>
        <taxon>Diversispora</taxon>
    </lineage>
</organism>
<evidence type="ECO:0000256" key="2">
    <source>
        <dbReference type="ARBA" id="ARBA00015189"/>
    </source>
</evidence>
<keyword evidence="5" id="KW-0694">RNA-binding</keyword>
<accession>A0A9N8ZC77</accession>
<dbReference type="PANTHER" id="PTHR20957:SF0">
    <property type="entry name" value="RNA-BINDING PROTEIN 48"/>
    <property type="match status" value="1"/>
</dbReference>
<feature type="region of interest" description="Disordered" evidence="8">
    <location>
        <begin position="134"/>
        <end position="196"/>
    </location>
</feature>
<dbReference type="GO" id="GO:0006397">
    <property type="term" value="P:mRNA processing"/>
    <property type="evidence" value="ECO:0007669"/>
    <property type="project" value="UniProtKB-KW"/>
</dbReference>
<feature type="compositionally biased region" description="Basic and acidic residues" evidence="8">
    <location>
        <begin position="134"/>
        <end position="145"/>
    </location>
</feature>
<dbReference type="SUPFAM" id="SSF54928">
    <property type="entry name" value="RNA-binding domain, RBD"/>
    <property type="match status" value="1"/>
</dbReference>
<keyword evidence="3" id="KW-0507">mRNA processing</keyword>
<name>A0A9N8ZC77_9GLOM</name>
<dbReference type="AlphaFoldDB" id="A0A9N8ZC77"/>
<dbReference type="GO" id="GO:0005681">
    <property type="term" value="C:spliceosomal complex"/>
    <property type="evidence" value="ECO:0007669"/>
    <property type="project" value="UniProtKB-KW"/>
</dbReference>
<reference evidence="9" key="1">
    <citation type="submission" date="2021-06" db="EMBL/GenBank/DDBJ databases">
        <authorList>
            <person name="Kallberg Y."/>
            <person name="Tangrot J."/>
            <person name="Rosling A."/>
        </authorList>
    </citation>
    <scope>NUCLEOTIDE SEQUENCE</scope>
    <source>
        <strain evidence="9">AZ414A</strain>
    </source>
</reference>
<keyword evidence="6" id="KW-0508">mRNA splicing</keyword>
<evidence type="ECO:0000313" key="9">
    <source>
        <dbReference type="EMBL" id="CAG8490059.1"/>
    </source>
</evidence>
<comment type="similarity">
    <text evidence="1">Belongs to the RBM48 family.</text>
</comment>
<dbReference type="FunFam" id="3.30.70.330:FF:000424">
    <property type="entry name" value="RNA-binding protein 48 isoform X4"/>
    <property type="match status" value="1"/>
</dbReference>
<dbReference type="InterPro" id="IPR012677">
    <property type="entry name" value="Nucleotide-bd_a/b_plait_sf"/>
</dbReference>
<dbReference type="PANTHER" id="PTHR20957">
    <property type="entry name" value="RNA-BINDING PROTEIN 48"/>
    <property type="match status" value="1"/>
</dbReference>
<comment type="caution">
    <text evidence="9">The sequence shown here is derived from an EMBL/GenBank/DDBJ whole genome shotgun (WGS) entry which is preliminary data.</text>
</comment>
<evidence type="ECO:0000256" key="4">
    <source>
        <dbReference type="ARBA" id="ARBA00022728"/>
    </source>
</evidence>
<dbReference type="Gene3D" id="3.30.70.330">
    <property type="match status" value="1"/>
</dbReference>
<dbReference type="InterPro" id="IPR034264">
    <property type="entry name" value="RBM48_RRM"/>
</dbReference>
<dbReference type="Proteomes" id="UP000789706">
    <property type="component" value="Unassembled WGS sequence"/>
</dbReference>
<evidence type="ECO:0000256" key="5">
    <source>
        <dbReference type="ARBA" id="ARBA00022884"/>
    </source>
</evidence>
<evidence type="ECO:0000256" key="6">
    <source>
        <dbReference type="ARBA" id="ARBA00023187"/>
    </source>
</evidence>
<dbReference type="GO" id="GO:0003723">
    <property type="term" value="F:RNA binding"/>
    <property type="evidence" value="ECO:0007669"/>
    <property type="project" value="UniProtKB-KW"/>
</dbReference>
<evidence type="ECO:0000256" key="3">
    <source>
        <dbReference type="ARBA" id="ARBA00022664"/>
    </source>
</evidence>
<evidence type="ECO:0000256" key="1">
    <source>
        <dbReference type="ARBA" id="ARBA00006938"/>
    </source>
</evidence>
<dbReference type="OrthoDB" id="78358at2759"/>
<sequence>MAEVPTERPKYRAGRKPTAVKVYTVNNESRYLVIENIPALNLKKELLELLSLYGTIEEHQFLDNYPCEEFTDVYWVKFKSISEARVGKRKVDDHVFFANHLRVRYGPEYETIEDTRQKLEDRRKVIAIKTHERKDEKYRKKKETESTELNPNLSSFSESSTHPTSFTPPLPPTAFPVPLVQNFPSEPPVPGIDYQSTSFASISNQTPYIQSEDSQSSTVLSIRQRLKEASTVTTNASISENNADDKLESESSSKVSAPEQKRRRRI</sequence>
<dbReference type="EMBL" id="CAJVPK010000292">
    <property type="protein sequence ID" value="CAG8490059.1"/>
    <property type="molecule type" value="Genomic_DNA"/>
</dbReference>
<feature type="compositionally biased region" description="Polar residues" evidence="8">
    <location>
        <begin position="230"/>
        <end position="241"/>
    </location>
</feature>
<dbReference type="InterPro" id="IPR035979">
    <property type="entry name" value="RBD_domain_sf"/>
</dbReference>
<dbReference type="CDD" id="cd12442">
    <property type="entry name" value="RRM_RBM48"/>
    <property type="match status" value="1"/>
</dbReference>
<dbReference type="GO" id="GO:0008380">
    <property type="term" value="P:RNA splicing"/>
    <property type="evidence" value="ECO:0007669"/>
    <property type="project" value="UniProtKB-KW"/>
</dbReference>
<dbReference type="GO" id="GO:0005654">
    <property type="term" value="C:nucleoplasm"/>
    <property type="evidence" value="ECO:0007669"/>
    <property type="project" value="TreeGrafter"/>
</dbReference>
<comment type="function">
    <text evidence="7">As a component of the minor spliceosome, involved in the splicing of U12-type introns in pre-mRNAs.</text>
</comment>
<proteinExistence type="inferred from homology"/>
<feature type="compositionally biased region" description="Pro residues" evidence="8">
    <location>
        <begin position="166"/>
        <end position="175"/>
    </location>
</feature>
<evidence type="ECO:0000256" key="7">
    <source>
        <dbReference type="ARBA" id="ARBA00035004"/>
    </source>
</evidence>
<gene>
    <name evidence="9" type="ORF">DEBURN_LOCUS4124</name>
</gene>
<feature type="compositionally biased region" description="Low complexity" evidence="8">
    <location>
        <begin position="153"/>
        <end position="165"/>
    </location>
</feature>
<feature type="region of interest" description="Disordered" evidence="8">
    <location>
        <begin position="227"/>
        <end position="266"/>
    </location>
</feature>
<protein>
    <recommendedName>
        <fullName evidence="2">RNA-binding protein 48</fullName>
    </recommendedName>
</protein>
<evidence type="ECO:0000313" key="10">
    <source>
        <dbReference type="Proteomes" id="UP000789706"/>
    </source>
</evidence>
<dbReference type="InterPro" id="IPR039599">
    <property type="entry name" value="RBM48"/>
</dbReference>
<keyword evidence="10" id="KW-1185">Reference proteome</keyword>